<evidence type="ECO:0000256" key="4">
    <source>
        <dbReference type="ARBA" id="ARBA00022833"/>
    </source>
</evidence>
<dbReference type="PROSITE" id="PS51293">
    <property type="entry name" value="SANT"/>
    <property type="match status" value="2"/>
</dbReference>
<feature type="domain" description="HTH myb-type" evidence="10">
    <location>
        <begin position="1052"/>
        <end position="1101"/>
    </location>
</feature>
<sequence>MPPEPLPWDRKDFFRERKQERSESLGSVARWRDSSHHGSRELNRWGSTDFRRPLGHGKQGGWRFFSEVPGHGYASRSSEKVLEDDGFRPSNSRGEGKYGRSSRENRGSYNQREWRGHTWETNNGFPSTPGRVHDVNNGFPSTPGRVHDVNNGFPSTPGRVHDMNNEQKSREDLPPYSPYSNGSFGNTWDQAQFKDQHEKAGGSMGLGTAQRCDRKHSLGINDWKPMKWTRSGSLSSRGSGFSHLSCSKTTGAVDSIDTKVESQMKNATPVQSPSADANACVASSAPSEEMTSRKKPRLGWGEGLAKYEKKKVEVPEVTFNRDGVFAVSNAEPSHSLSSSLIDKSPRVTSFSDCASPATPSSVACSSSPGVEEKSFGKAVSIDNDGSNLCGSPGPVSLNHGPVSLNHSEGFSFNLEKMDSNSISTLGSSLVELLQSDDPSSVDSTFVRSTAINKLLIWKAEISKTLEVTETEIDSLENELKSLKSITIGSSPSVSCSLPAEDRLISSEEEVITHLVPRPALLQIRSTDDAVAEELPISNSDKEEACANVKAEDVDSPGTVTSKFVEPLSLAKAVSSSDLLNHATGNSDGIPLTNQEVQHSVPGSGGEETVPDTYEDCSMLTEGEITAPIIDTLGSCTDGEVKLQSVILSSNKELAKGAHDVFNKLLPQNEFSLDSSEGLNASSQQDYTLVKEKFLMRKQFKRFKERVITLKFRAFQSLWKEDMRLLSIRKHRAKSQKKLELSLRSVHNGYQKHRSSIRSRFSSPAGNLSLVPTAEVVNFTSKLLLDSQVKLHRNNLKMPALILDEREKIVSRFISNNGLVEDPCVVEKERAMINPWTPEEKEIFMDKLASCGKDFKKIASFLDHKTTADCVEFYYKNHKSDSFEKKKKLDCGKQVKSLANATYLKLNKKWNREMNAASLDILDVASVMAANADDCMRNQKACSGRLIFGGLSESKASRGDYGTDERSSSIDIVGNDRETFAADILAGLCGSLSSEAMSSCITSSVDPVEGYREWRSQKVDSVVRRPLTPDVTQYVDDGTCSDESCGEMDPTDWTDEEKAIFVQAVTSYGRDFAKISQCVRSRSRDQCKVFFSKARKCLGLDLIHPGPENERTFTGDDANGSGSGSENVCAREMGSGICSDKSGSKMDEDLPLSAVKMKNDETDPAENFTSLTAQSRSEGKNEREQLNSKRNIDASESQLSDSCPTQCRPNVVSDGDSKRNIDVQSRLEEKNEREQLSSKRNIGASETQESRPNVVSDGDSKRNIDASESQESRPNVVSDGDSTITQGVGKAKVIPIQETLPVLSSIDTGRDDGDEQGTSVAELESVSEGNENDKLFNTESVVGKKPVDEVSSDELANLMDRLDEKCNASTSGQSGLDSVVQDSNSTGNASHMTSDRNSCSGFSLNPDYQRQVSIELNSKEKSCVIPLAQEIPLVSANSISLNSGAIRCEKNGNEDKMSSSLDFQESRDVCHISVCKDESNAHVTGLPILTDAQSSQVLRACPVRMNVKVEVNGDVRCRNSSEVQGLSSSETSSNASLLQNCYLQRCSNVNPSCSTTQFPLMSQNTEQASDRRKSRSQSLSDSEKPSRIGGDVKLFGKILTAPSLPKADSNYRDNEENEGSNNHKLSNQSNMKFANLHNSDGNSTLLNFDHKNYLGIENVQMRNYSYWDGNRLQATFPSVPDSAILLAKYPAAFSNFSAPSSTMEQQSLQSVVNSNELDVNGVSAYPTREISNSKGMVDYQVYRSREAAKVQPFTVDVNQRQDMFSEVQRRNGIETISSFQHQGRGMVGINVLGRGGIVVGGGCTTGVTDPVVALKRHFAKTEQQYGGQSSSIIREDESWRGNGDMSR</sequence>
<feature type="compositionally biased region" description="Polar residues" evidence="8">
    <location>
        <begin position="1166"/>
        <end position="1175"/>
    </location>
</feature>
<dbReference type="GO" id="GO:0003677">
    <property type="term" value="F:DNA binding"/>
    <property type="evidence" value="ECO:0007669"/>
    <property type="project" value="UniProtKB-KW"/>
</dbReference>
<dbReference type="Proteomes" id="UP000596661">
    <property type="component" value="Chromosome 2"/>
</dbReference>
<feature type="region of interest" description="Disordered" evidence="8">
    <location>
        <begin position="1157"/>
        <end position="1283"/>
    </location>
</feature>
<dbReference type="OMA" id="NQDGANH"/>
<dbReference type="PANTHER" id="PTHR47340:SF1">
    <property type="entry name" value="DUPLICATED HOMEODOMAIN-LIKE SUPERFAMILY PROTEIN"/>
    <property type="match status" value="1"/>
</dbReference>
<dbReference type="Gramene" id="evm.model.02.722">
    <property type="protein sequence ID" value="cds.evm.model.02.722"/>
    <property type="gene ID" value="evm.TU.02.722"/>
</dbReference>
<keyword evidence="3" id="KW-0863">Zinc-finger</keyword>
<keyword evidence="7" id="KW-0175">Coiled coil</keyword>
<dbReference type="InterPro" id="IPR017930">
    <property type="entry name" value="Myb_dom"/>
</dbReference>
<feature type="compositionally biased region" description="Basic and acidic residues" evidence="8">
    <location>
        <begin position="94"/>
        <end position="112"/>
    </location>
</feature>
<dbReference type="FunFam" id="1.10.10.60:FF:000012">
    <property type="entry name" value="Metastasis-associated 1 family, member 3"/>
    <property type="match status" value="1"/>
</dbReference>
<evidence type="ECO:0000259" key="10">
    <source>
        <dbReference type="PROSITE" id="PS51294"/>
    </source>
</evidence>
<feature type="compositionally biased region" description="Basic and acidic residues" evidence="8">
    <location>
        <begin position="159"/>
        <end position="173"/>
    </location>
</feature>
<feature type="domain" description="SANT" evidence="9">
    <location>
        <begin position="830"/>
        <end position="881"/>
    </location>
</feature>
<organism evidence="11 12">
    <name type="scientific">Cannabis sativa</name>
    <name type="common">Hemp</name>
    <name type="synonym">Marijuana</name>
    <dbReference type="NCBI Taxonomy" id="3483"/>
    <lineage>
        <taxon>Eukaryota</taxon>
        <taxon>Viridiplantae</taxon>
        <taxon>Streptophyta</taxon>
        <taxon>Embryophyta</taxon>
        <taxon>Tracheophyta</taxon>
        <taxon>Spermatophyta</taxon>
        <taxon>Magnoliopsida</taxon>
        <taxon>eudicotyledons</taxon>
        <taxon>Gunneridae</taxon>
        <taxon>Pentapetalae</taxon>
        <taxon>rosids</taxon>
        <taxon>fabids</taxon>
        <taxon>Rosales</taxon>
        <taxon>Cannabaceae</taxon>
        <taxon>Cannabis</taxon>
    </lineage>
</organism>
<evidence type="ECO:0000256" key="5">
    <source>
        <dbReference type="ARBA" id="ARBA00023125"/>
    </source>
</evidence>
<feature type="region of interest" description="Disordered" evidence="8">
    <location>
        <begin position="1604"/>
        <end position="1626"/>
    </location>
</feature>
<gene>
    <name evidence="11" type="primary">LOC115706726</name>
</gene>
<feature type="compositionally biased region" description="Basic and acidic residues" evidence="8">
    <location>
        <begin position="77"/>
        <end position="87"/>
    </location>
</feature>
<keyword evidence="12" id="KW-1185">Reference proteome</keyword>
<dbReference type="PROSITE" id="PS51294">
    <property type="entry name" value="HTH_MYB"/>
    <property type="match status" value="1"/>
</dbReference>
<feature type="compositionally biased region" description="Polar residues" evidence="8">
    <location>
        <begin position="178"/>
        <end position="188"/>
    </location>
</feature>
<keyword evidence="6" id="KW-0539">Nucleus</keyword>
<dbReference type="EMBL" id="UZAU01000130">
    <property type="status" value="NOT_ANNOTATED_CDS"/>
    <property type="molecule type" value="Genomic_DNA"/>
</dbReference>
<feature type="region of interest" description="Disordered" evidence="8">
    <location>
        <begin position="1560"/>
        <end position="1588"/>
    </location>
</feature>
<reference evidence="11" key="1">
    <citation type="submission" date="2018-11" db="EMBL/GenBank/DDBJ databases">
        <authorList>
            <person name="Grassa J C."/>
        </authorList>
    </citation>
    <scope>NUCLEOTIDE SEQUENCE [LARGE SCALE GENOMIC DNA]</scope>
</reference>
<feature type="region of interest" description="Disordered" evidence="8">
    <location>
        <begin position="1824"/>
        <end position="1846"/>
    </location>
</feature>
<feature type="region of interest" description="Disordered" evidence="8">
    <location>
        <begin position="1366"/>
        <end position="1401"/>
    </location>
</feature>
<dbReference type="GO" id="GO:0008270">
    <property type="term" value="F:zinc ion binding"/>
    <property type="evidence" value="ECO:0007669"/>
    <property type="project" value="UniProtKB-KW"/>
</dbReference>
<proteinExistence type="predicted"/>
<feature type="compositionally biased region" description="Polar residues" evidence="8">
    <location>
        <begin position="1265"/>
        <end position="1283"/>
    </location>
</feature>
<keyword evidence="2" id="KW-0479">Metal-binding</keyword>
<feature type="compositionally biased region" description="Polar residues" evidence="8">
    <location>
        <begin position="1193"/>
        <end position="1207"/>
    </location>
</feature>
<dbReference type="Gene3D" id="1.20.58.1880">
    <property type="match status" value="1"/>
</dbReference>
<accession>A0A803P297</accession>
<feature type="region of interest" description="Disordered" evidence="8">
    <location>
        <begin position="1303"/>
        <end position="1330"/>
    </location>
</feature>
<feature type="region of interest" description="Disordered" evidence="8">
    <location>
        <begin position="1104"/>
        <end position="1127"/>
    </location>
</feature>
<dbReference type="CDD" id="cd00167">
    <property type="entry name" value="SANT"/>
    <property type="match status" value="2"/>
</dbReference>
<feature type="region of interest" description="Disordered" evidence="8">
    <location>
        <begin position="1"/>
        <end position="112"/>
    </location>
</feature>
<dbReference type="OrthoDB" id="10258692at2759"/>
<dbReference type="InterPro" id="IPR009057">
    <property type="entry name" value="Homeodomain-like_sf"/>
</dbReference>
<reference evidence="11" key="2">
    <citation type="submission" date="2021-03" db="UniProtKB">
        <authorList>
            <consortium name="EnsemblPlants"/>
        </authorList>
    </citation>
    <scope>IDENTIFICATION</scope>
</reference>
<evidence type="ECO:0000256" key="3">
    <source>
        <dbReference type="ARBA" id="ARBA00022771"/>
    </source>
</evidence>
<evidence type="ECO:0000313" key="12">
    <source>
        <dbReference type="Proteomes" id="UP000596661"/>
    </source>
</evidence>
<dbReference type="EnsemblPlants" id="evm.model.02.722">
    <property type="protein sequence ID" value="cds.evm.model.02.722"/>
    <property type="gene ID" value="evm.TU.02.722"/>
</dbReference>
<keyword evidence="4" id="KW-0862">Zinc</keyword>
<feature type="coiled-coil region" evidence="7">
    <location>
        <begin position="458"/>
        <end position="485"/>
    </location>
</feature>
<evidence type="ECO:0000256" key="6">
    <source>
        <dbReference type="ARBA" id="ARBA00023242"/>
    </source>
</evidence>
<name>A0A803P297_CANSA</name>
<feature type="compositionally biased region" description="Basic and acidic residues" evidence="8">
    <location>
        <begin position="1214"/>
        <end position="1236"/>
    </location>
</feature>
<dbReference type="SMART" id="SM00717">
    <property type="entry name" value="SANT"/>
    <property type="match status" value="2"/>
</dbReference>
<evidence type="ECO:0000313" key="11">
    <source>
        <dbReference type="EnsemblPlants" id="cds.evm.model.02.722"/>
    </source>
</evidence>
<dbReference type="InterPro" id="IPR001005">
    <property type="entry name" value="SANT/Myb"/>
</dbReference>
<comment type="subcellular location">
    <subcellularLocation>
        <location evidence="1">Nucleus</location>
    </subcellularLocation>
</comment>
<dbReference type="SUPFAM" id="SSF46689">
    <property type="entry name" value="Homeodomain-like"/>
    <property type="match status" value="2"/>
</dbReference>
<feature type="compositionally biased region" description="Basic and acidic residues" evidence="8">
    <location>
        <begin position="1176"/>
        <end position="1192"/>
    </location>
</feature>
<dbReference type="InterPro" id="IPR017884">
    <property type="entry name" value="SANT_dom"/>
</dbReference>
<protein>
    <submittedName>
        <fullName evidence="11">Uncharacterized protein</fullName>
    </submittedName>
</protein>
<evidence type="ECO:0000259" key="9">
    <source>
        <dbReference type="PROSITE" id="PS51293"/>
    </source>
</evidence>
<evidence type="ECO:0000256" key="1">
    <source>
        <dbReference type="ARBA" id="ARBA00004123"/>
    </source>
</evidence>
<evidence type="ECO:0000256" key="7">
    <source>
        <dbReference type="SAM" id="Coils"/>
    </source>
</evidence>
<feature type="compositionally biased region" description="Basic and acidic residues" evidence="8">
    <location>
        <begin position="7"/>
        <end position="23"/>
    </location>
</feature>
<dbReference type="GO" id="GO:0005634">
    <property type="term" value="C:nucleus"/>
    <property type="evidence" value="ECO:0007669"/>
    <property type="project" value="UniProtKB-SubCell"/>
</dbReference>
<evidence type="ECO:0000256" key="2">
    <source>
        <dbReference type="ARBA" id="ARBA00022723"/>
    </source>
</evidence>
<feature type="compositionally biased region" description="Basic and acidic residues" evidence="8">
    <location>
        <begin position="30"/>
        <end position="43"/>
    </location>
</feature>
<evidence type="ECO:0000256" key="8">
    <source>
        <dbReference type="SAM" id="MobiDB-lite"/>
    </source>
</evidence>
<feature type="compositionally biased region" description="Polar residues" evidence="8">
    <location>
        <begin position="1237"/>
        <end position="1252"/>
    </location>
</feature>
<feature type="domain" description="SANT" evidence="9">
    <location>
        <begin position="1050"/>
        <end position="1098"/>
    </location>
</feature>
<feature type="region of interest" description="Disordered" evidence="8">
    <location>
        <begin position="141"/>
        <end position="188"/>
    </location>
</feature>
<dbReference type="Gene3D" id="1.10.10.60">
    <property type="entry name" value="Homeodomain-like"/>
    <property type="match status" value="1"/>
</dbReference>
<keyword evidence="5" id="KW-0238">DNA-binding</keyword>
<dbReference type="Pfam" id="PF00249">
    <property type="entry name" value="Myb_DNA-binding"/>
    <property type="match status" value="2"/>
</dbReference>
<dbReference type="PANTHER" id="PTHR47340">
    <property type="entry name" value="DUPLICATED HOMEODOMAIN-LIKE SUPERFAMILY PROTEIN"/>
    <property type="match status" value="1"/>
</dbReference>